<feature type="non-terminal residue" evidence="7">
    <location>
        <position position="1"/>
    </location>
</feature>
<dbReference type="PANTHER" id="PTHR43420">
    <property type="entry name" value="ACETYLTRANSFERASE"/>
    <property type="match status" value="1"/>
</dbReference>
<reference evidence="7 8" key="1">
    <citation type="submission" date="2014-11" db="EMBL/GenBank/DDBJ databases">
        <authorList>
            <person name="Diene M.Seydina."/>
        </authorList>
    </citation>
    <scope>NUCLEOTIDE SEQUENCE [LARGE SCALE GENOMIC DNA]</scope>
    <source>
        <strain evidence="7 8">Neisseria meningitidis CHUV</strain>
    </source>
</reference>
<evidence type="ECO:0000313" key="8">
    <source>
        <dbReference type="Proteomes" id="UP000182715"/>
    </source>
</evidence>
<dbReference type="InterPro" id="IPR006464">
    <property type="entry name" value="AcTrfase_RimI/Ard1"/>
</dbReference>
<keyword evidence="3 7" id="KW-0808">Transferase</keyword>
<proteinExistence type="inferred from homology"/>
<dbReference type="InterPro" id="IPR000182">
    <property type="entry name" value="GNAT_dom"/>
</dbReference>
<evidence type="ECO:0000259" key="6">
    <source>
        <dbReference type="PROSITE" id="PS51186"/>
    </source>
</evidence>
<dbReference type="Gene3D" id="3.40.630.30">
    <property type="match status" value="1"/>
</dbReference>
<dbReference type="AlphaFoldDB" id="A0A0H5QDX5"/>
<dbReference type="Proteomes" id="UP000182715">
    <property type="component" value="Unassembled WGS sequence"/>
</dbReference>
<evidence type="ECO:0000256" key="1">
    <source>
        <dbReference type="ARBA" id="ARBA00005395"/>
    </source>
</evidence>
<dbReference type="SUPFAM" id="SSF55729">
    <property type="entry name" value="Acyl-CoA N-acyltransferases (Nat)"/>
    <property type="match status" value="1"/>
</dbReference>
<evidence type="ECO:0000256" key="2">
    <source>
        <dbReference type="ARBA" id="ARBA00022490"/>
    </source>
</evidence>
<dbReference type="InterPro" id="IPR016181">
    <property type="entry name" value="Acyl_CoA_acyltransferase"/>
</dbReference>
<feature type="domain" description="N-acetyltransferase" evidence="6">
    <location>
        <begin position="1"/>
        <end position="146"/>
    </location>
</feature>
<name>A0A0H5QDX5_NEIMI</name>
<dbReference type="EMBL" id="CVTF01000083">
    <property type="protein sequence ID" value="CRY99756.1"/>
    <property type="molecule type" value="Genomic_DNA"/>
</dbReference>
<evidence type="ECO:0000313" key="7">
    <source>
        <dbReference type="EMBL" id="CRY99756.1"/>
    </source>
</evidence>
<comment type="function">
    <text evidence="5">Acetylates the N-terminal alanine of ribosomal protein bS18.</text>
</comment>
<evidence type="ECO:0000256" key="5">
    <source>
        <dbReference type="RuleBase" id="RU363094"/>
    </source>
</evidence>
<dbReference type="GO" id="GO:0008999">
    <property type="term" value="F:protein-N-terminal-alanine acetyltransferase activity"/>
    <property type="evidence" value="ECO:0007669"/>
    <property type="project" value="UniProtKB-EC"/>
</dbReference>
<keyword evidence="4 7" id="KW-0012">Acyltransferase</keyword>
<evidence type="ECO:0000256" key="3">
    <source>
        <dbReference type="ARBA" id="ARBA00022679"/>
    </source>
</evidence>
<dbReference type="PANTHER" id="PTHR43420:SF44">
    <property type="entry name" value="ACETYLTRANSFERASE YPEA"/>
    <property type="match status" value="1"/>
</dbReference>
<dbReference type="InterPro" id="IPR050680">
    <property type="entry name" value="YpeA/RimI_acetyltransf"/>
</dbReference>
<dbReference type="EC" id="2.3.1.266" evidence="5"/>
<accession>A0A0H5QDX5</accession>
<protein>
    <recommendedName>
        <fullName evidence="5">[Ribosomal protein bS18]-alanine N-acetyltransferase</fullName>
        <ecNumber evidence="5">2.3.1.266</ecNumber>
    </recommendedName>
</protein>
<dbReference type="CDD" id="cd04301">
    <property type="entry name" value="NAT_SF"/>
    <property type="match status" value="1"/>
</dbReference>
<comment type="similarity">
    <text evidence="1 5">Belongs to the acetyltransferase family. RimI subfamily.</text>
</comment>
<keyword evidence="2 5" id="KW-0963">Cytoplasm</keyword>
<dbReference type="GO" id="GO:0005737">
    <property type="term" value="C:cytoplasm"/>
    <property type="evidence" value="ECO:0007669"/>
    <property type="project" value="UniProtKB-SubCell"/>
</dbReference>
<comment type="catalytic activity">
    <reaction evidence="5">
        <text>N-terminal L-alanyl-[ribosomal protein bS18] + acetyl-CoA = N-terminal N(alpha)-acetyl-L-alanyl-[ribosomal protein bS18] + CoA + H(+)</text>
        <dbReference type="Rhea" id="RHEA:43756"/>
        <dbReference type="Rhea" id="RHEA-COMP:10676"/>
        <dbReference type="Rhea" id="RHEA-COMP:10677"/>
        <dbReference type="ChEBI" id="CHEBI:15378"/>
        <dbReference type="ChEBI" id="CHEBI:57287"/>
        <dbReference type="ChEBI" id="CHEBI:57288"/>
        <dbReference type="ChEBI" id="CHEBI:64718"/>
        <dbReference type="ChEBI" id="CHEBI:83683"/>
        <dbReference type="EC" id="2.3.1.266"/>
    </reaction>
</comment>
<dbReference type="Pfam" id="PF00583">
    <property type="entry name" value="Acetyltransf_1"/>
    <property type="match status" value="1"/>
</dbReference>
<dbReference type="NCBIfam" id="TIGR01575">
    <property type="entry name" value="rimI"/>
    <property type="match status" value="1"/>
</dbReference>
<organism evidence="7 8">
    <name type="scientific">Neisseria meningitidis serogroup B</name>
    <dbReference type="NCBI Taxonomy" id="491"/>
    <lineage>
        <taxon>Bacteria</taxon>
        <taxon>Pseudomonadati</taxon>
        <taxon>Pseudomonadota</taxon>
        <taxon>Betaproteobacteria</taxon>
        <taxon>Neisseriales</taxon>
        <taxon>Neisseriaceae</taxon>
        <taxon>Neisseria</taxon>
    </lineage>
</organism>
<evidence type="ECO:0000256" key="4">
    <source>
        <dbReference type="ARBA" id="ARBA00023315"/>
    </source>
</evidence>
<dbReference type="PROSITE" id="PS51186">
    <property type="entry name" value="GNAT"/>
    <property type="match status" value="1"/>
</dbReference>
<comment type="subcellular location">
    <subcellularLocation>
        <location evidence="5">Cytoplasm</location>
    </subcellularLocation>
</comment>
<sequence>VNIRRTVYADCAALAALDAVCNPSAWTQRQFESALVSPSEQVFLAEKDGRIAAFIVWQNLPDESELHLIATAPECRRRGIASALLEYWYAHLLEDTQRLLLEVRAGNTAAQALYAAHGFSIAGRRKNYYRTADGKTEDAVLMEKIC</sequence>